<dbReference type="PANTHER" id="PTHR14614">
    <property type="entry name" value="HEPATOCELLULAR CARCINOMA-ASSOCIATED ANTIGEN"/>
    <property type="match status" value="1"/>
</dbReference>
<reference evidence="2 3" key="1">
    <citation type="submission" date="2024-09" db="EMBL/GenBank/DDBJ databases">
        <title>Chromosome-scale assembly of Riccia fluitans.</title>
        <authorList>
            <person name="Paukszto L."/>
            <person name="Sawicki J."/>
            <person name="Karawczyk K."/>
            <person name="Piernik-Szablinska J."/>
            <person name="Szczecinska M."/>
            <person name="Mazdziarz M."/>
        </authorList>
    </citation>
    <scope>NUCLEOTIDE SEQUENCE [LARGE SCALE GENOMIC DNA]</scope>
    <source>
        <strain evidence="2">Rf_01</strain>
        <tissue evidence="2">Aerial parts of the thallus</tissue>
    </source>
</reference>
<dbReference type="SUPFAM" id="SSF53335">
    <property type="entry name" value="S-adenosyl-L-methionine-dependent methyltransferases"/>
    <property type="match status" value="1"/>
</dbReference>
<evidence type="ECO:0000313" key="3">
    <source>
        <dbReference type="Proteomes" id="UP001605036"/>
    </source>
</evidence>
<feature type="region of interest" description="Disordered" evidence="1">
    <location>
        <begin position="1"/>
        <end position="30"/>
    </location>
</feature>
<protein>
    <submittedName>
        <fullName evidence="2">Uncharacterized protein</fullName>
    </submittedName>
</protein>
<accession>A0ABD1ZG66</accession>
<dbReference type="InterPro" id="IPR029063">
    <property type="entry name" value="SAM-dependent_MTases_sf"/>
</dbReference>
<organism evidence="2 3">
    <name type="scientific">Riccia fluitans</name>
    <dbReference type="NCBI Taxonomy" id="41844"/>
    <lineage>
        <taxon>Eukaryota</taxon>
        <taxon>Viridiplantae</taxon>
        <taxon>Streptophyta</taxon>
        <taxon>Embryophyta</taxon>
        <taxon>Marchantiophyta</taxon>
        <taxon>Marchantiopsida</taxon>
        <taxon>Marchantiidae</taxon>
        <taxon>Marchantiales</taxon>
        <taxon>Ricciaceae</taxon>
        <taxon>Riccia</taxon>
    </lineage>
</organism>
<keyword evidence="3" id="KW-1185">Reference proteome</keyword>
<sequence>MEEQAQQLSVVNGNLDQGNQEEDAGGQKQRLERLSRRLDELIDIARSSSTSNSGATHQEANEESKIEAALDACLKELRASGGSARQKAVDSLLAVLRLPNLPDRLQETIAAAISLCSGAYSNGSSSPSRTFTFSPSLRVNIHEIDFEDGGVGWKVWGGALLLSLRLVEIPSLVKHKRVLELGSGCGLCGLLASKLGATEVVLTDYLPSLLLNLRRNVSLFRSQRKEIQRQFSYSSRSVSYDSEITVGPQEESVGAKSETPSQDDYQFPGETSSTTRTIRLRYLDWVETSQAAPLNFQDLDLQLPPKIPTDEVFDVVMGSDVIYEERLIQPLVATMARHLAKPHGKGLLVSPIRDKKLLDMFLKEVESFKMGATVVQVEAEEWRRCKAIVNGDAEGSDDEEEQLEQLLLEDDQEGTMRDIDYYDGGYVHITVTHKLTADTPPPFDI</sequence>
<feature type="region of interest" description="Disordered" evidence="1">
    <location>
        <begin position="249"/>
        <end position="272"/>
    </location>
</feature>
<comment type="caution">
    <text evidence="2">The sequence shown here is derived from an EMBL/GenBank/DDBJ whole genome shotgun (WGS) entry which is preliminary data.</text>
</comment>
<evidence type="ECO:0000256" key="1">
    <source>
        <dbReference type="SAM" id="MobiDB-lite"/>
    </source>
</evidence>
<dbReference type="CDD" id="cd02440">
    <property type="entry name" value="AdoMet_MTases"/>
    <property type="match status" value="1"/>
</dbReference>
<feature type="compositionally biased region" description="Polar residues" evidence="1">
    <location>
        <begin position="1"/>
        <end position="18"/>
    </location>
</feature>
<dbReference type="Gene3D" id="3.40.50.150">
    <property type="entry name" value="Vaccinia Virus protein VP39"/>
    <property type="match status" value="1"/>
</dbReference>
<dbReference type="PANTHER" id="PTHR14614:SF109">
    <property type="entry name" value="RIBOSOMAL LYSINE N-METHYLTRANSFERASE 5"/>
    <property type="match status" value="1"/>
</dbReference>
<dbReference type="Proteomes" id="UP001605036">
    <property type="component" value="Unassembled WGS sequence"/>
</dbReference>
<evidence type="ECO:0000313" key="2">
    <source>
        <dbReference type="EMBL" id="KAL2650432.1"/>
    </source>
</evidence>
<gene>
    <name evidence="2" type="ORF">R1flu_018560</name>
</gene>
<dbReference type="AlphaFoldDB" id="A0ABD1ZG66"/>
<dbReference type="EMBL" id="JBHFFA010000001">
    <property type="protein sequence ID" value="KAL2650432.1"/>
    <property type="molecule type" value="Genomic_DNA"/>
</dbReference>
<feature type="compositionally biased region" description="Polar residues" evidence="1">
    <location>
        <begin position="258"/>
        <end position="272"/>
    </location>
</feature>
<dbReference type="InterPro" id="IPR019410">
    <property type="entry name" value="Methyltransf_16"/>
</dbReference>
<dbReference type="Pfam" id="PF10294">
    <property type="entry name" value="Methyltransf_16"/>
    <property type="match status" value="1"/>
</dbReference>
<proteinExistence type="predicted"/>
<name>A0ABD1ZG66_9MARC</name>